<name>A0ABS5C615_9BACL</name>
<dbReference type="SUPFAM" id="SSF51338">
    <property type="entry name" value="Composite domain of metallo-dependent hydrolases"/>
    <property type="match status" value="2"/>
</dbReference>
<dbReference type="PANTHER" id="PTHR43794:SF11">
    <property type="entry name" value="AMIDOHYDROLASE-RELATED DOMAIN-CONTAINING PROTEIN"/>
    <property type="match status" value="1"/>
</dbReference>
<proteinExistence type="predicted"/>
<dbReference type="InterPro" id="IPR011059">
    <property type="entry name" value="Metal-dep_hydrolase_composite"/>
</dbReference>
<feature type="domain" description="Amidohydrolase-related" evidence="2">
    <location>
        <begin position="58"/>
        <end position="415"/>
    </location>
</feature>
<dbReference type="Gene3D" id="2.30.40.10">
    <property type="entry name" value="Urease, subunit C, domain 1"/>
    <property type="match status" value="1"/>
</dbReference>
<evidence type="ECO:0000313" key="4">
    <source>
        <dbReference type="Proteomes" id="UP000673394"/>
    </source>
</evidence>
<evidence type="ECO:0000313" key="3">
    <source>
        <dbReference type="EMBL" id="MBP3961439.1"/>
    </source>
</evidence>
<dbReference type="CDD" id="cd01298">
    <property type="entry name" value="ATZ_TRZ_like"/>
    <property type="match status" value="1"/>
</dbReference>
<keyword evidence="4" id="KW-1185">Reference proteome</keyword>
<dbReference type="InterPro" id="IPR006680">
    <property type="entry name" value="Amidohydro-rel"/>
</dbReference>
<dbReference type="NCBIfam" id="NF005557">
    <property type="entry name" value="PRK07228.1"/>
    <property type="match status" value="1"/>
</dbReference>
<evidence type="ECO:0000259" key="2">
    <source>
        <dbReference type="Pfam" id="PF01979"/>
    </source>
</evidence>
<dbReference type="InterPro" id="IPR050287">
    <property type="entry name" value="MTA/SAH_deaminase"/>
</dbReference>
<sequence>MGTTLVRNATIVTMNKQDEIAVGDVLFKDDRIVSVGGQITSGYDAADTTVVEAKGRLLLPGFVQTHIHLCQTLFRGRADDMALMDWLRTRVWPLEAAHDEESVYYSAMLGIGELLRSGTTTILDMETVSHTDFAFQAIASSGIRAISGKVMMDAGGDVPAGLQEDTKRSVAESTALLEKWHGYDNGRIGYAYCPRFVVSCSEELLKEVRDLSFHYQVLVHTHAAENREEIDLVMRQRGMRNIVYLDHIGLTSPRLVLAHCIWLDDEEKDILRRTGTKMTHCPGSNLKLSSGIALVPELLEQGIGMGIGADGAPCNNTLDMFQEMRLTALLHKVRCGPESMNARTVLRMATIGGAEALGLDHLIGSIEPGKKADLVLLDLNDFHTFPSYDADPYSRVVYAASRSNVSDVWVDGKMVVERGKVRTVDKRTVLREADRSIARLLKRI</sequence>
<dbReference type="EMBL" id="JAGKSP010000001">
    <property type="protein sequence ID" value="MBP3961439.1"/>
    <property type="molecule type" value="Genomic_DNA"/>
</dbReference>
<reference evidence="3 4" key="1">
    <citation type="submission" date="2021-04" db="EMBL/GenBank/DDBJ databases">
        <title>Paenibacillus sp. DLE-14 whole genome sequence.</title>
        <authorList>
            <person name="Ham Y.J."/>
        </authorList>
    </citation>
    <scope>NUCLEOTIDE SEQUENCE [LARGE SCALE GENOMIC DNA]</scope>
    <source>
        <strain evidence="3 4">DLE-14</strain>
    </source>
</reference>
<accession>A0ABS5C615</accession>
<dbReference type="Pfam" id="PF01979">
    <property type="entry name" value="Amidohydro_1"/>
    <property type="match status" value="1"/>
</dbReference>
<dbReference type="PANTHER" id="PTHR43794">
    <property type="entry name" value="AMINOHYDROLASE SSNA-RELATED"/>
    <property type="match status" value="1"/>
</dbReference>
<protein>
    <submittedName>
        <fullName evidence="3">5'-deoxyadenosine deaminase</fullName>
    </submittedName>
</protein>
<dbReference type="Gene3D" id="3.20.20.140">
    <property type="entry name" value="Metal-dependent hydrolases"/>
    <property type="match status" value="1"/>
</dbReference>
<dbReference type="RefSeq" id="WP_210654866.1">
    <property type="nucleotide sequence ID" value="NZ_JAGKSP010000001.1"/>
</dbReference>
<comment type="caution">
    <text evidence="3">The sequence shown here is derived from an EMBL/GenBank/DDBJ whole genome shotgun (WGS) entry which is preliminary data.</text>
</comment>
<evidence type="ECO:0000256" key="1">
    <source>
        <dbReference type="ARBA" id="ARBA00022801"/>
    </source>
</evidence>
<dbReference type="SUPFAM" id="SSF51556">
    <property type="entry name" value="Metallo-dependent hydrolases"/>
    <property type="match status" value="1"/>
</dbReference>
<keyword evidence="1" id="KW-0378">Hydrolase</keyword>
<dbReference type="Proteomes" id="UP000673394">
    <property type="component" value="Unassembled WGS sequence"/>
</dbReference>
<organism evidence="3 4">
    <name type="scientific">Paenibacillus lignilyticus</name>
    <dbReference type="NCBI Taxonomy" id="1172615"/>
    <lineage>
        <taxon>Bacteria</taxon>
        <taxon>Bacillati</taxon>
        <taxon>Bacillota</taxon>
        <taxon>Bacilli</taxon>
        <taxon>Bacillales</taxon>
        <taxon>Paenibacillaceae</taxon>
        <taxon>Paenibacillus</taxon>
    </lineage>
</organism>
<gene>
    <name evidence="3" type="ORF">I8J30_01860</name>
</gene>
<dbReference type="InterPro" id="IPR032466">
    <property type="entry name" value="Metal_Hydrolase"/>
</dbReference>